<keyword evidence="1" id="KW-1133">Transmembrane helix</keyword>
<feature type="transmembrane region" description="Helical" evidence="1">
    <location>
        <begin position="381"/>
        <end position="400"/>
    </location>
</feature>
<name>A0A268S232_SHOCL</name>
<protein>
    <recommendedName>
        <fullName evidence="2">DUF418 domain-containing protein</fullName>
    </recommendedName>
</protein>
<accession>A0A268S232</accession>
<evidence type="ECO:0000259" key="2">
    <source>
        <dbReference type="Pfam" id="PF04235"/>
    </source>
</evidence>
<dbReference type="InterPro" id="IPR007349">
    <property type="entry name" value="DUF418"/>
</dbReference>
<feature type="transmembrane region" description="Helical" evidence="1">
    <location>
        <begin position="141"/>
        <end position="156"/>
    </location>
</feature>
<feature type="transmembrane region" description="Helical" evidence="1">
    <location>
        <begin position="33"/>
        <end position="54"/>
    </location>
</feature>
<sequence length="426" mass="48115">MVRWNFCEKQGKRRRCMKLTATMPSERIHELDMIRGIALFGILMANMIAFKTLAFTDASFMLEGKALSENRLDANVQLFISFFVDGKFYPMFSLLFGLGFSIFYTRVLAKNMAATRVFYRRIVFLLMVGLVHLLLLWSGDILYTYALTALLLPLFFHRQQKTLITWTIALILVSAVMMTCYMLFLGVSMEFGLREGLMTMEDIAGDTASALATMANGTYLQIVEYRFFNESFFQLFTVIFVIPGILPLFLIGLSMGKAGMFHDVKANVTRWKRLCWIGFLAGFPLTLLEVSIRYNLIDMNPVFTQGLAEGIRMLAGPLQMLFYVSAFVLLLQKGTVARLFMPIASAGRMALTNYLLQTIVATTIFYGYGFGLFGSVSSSQGLLIAVVIYATQVVLSHLYLKKWKQGPLEALWRKWTYGGGAAKRTA</sequence>
<feature type="transmembrane region" description="Helical" evidence="1">
    <location>
        <begin position="163"/>
        <end position="184"/>
    </location>
</feature>
<dbReference type="Proteomes" id="UP000216133">
    <property type="component" value="Unassembled WGS sequence"/>
</dbReference>
<proteinExistence type="predicted"/>
<dbReference type="PANTHER" id="PTHR30590:SF2">
    <property type="entry name" value="INNER MEMBRANE PROTEIN"/>
    <property type="match status" value="1"/>
</dbReference>
<keyword evidence="1" id="KW-0812">Transmembrane</keyword>
<reference evidence="3 4" key="1">
    <citation type="submission" date="2017-07" db="EMBL/GenBank/DDBJ databases">
        <title>Isolation and whole genome analysis of endospore-forming bacteria from heroin.</title>
        <authorList>
            <person name="Kalinowski J."/>
            <person name="Ahrens B."/>
            <person name="Al-Dilaimi A."/>
            <person name="Winkler A."/>
            <person name="Wibberg D."/>
            <person name="Schleenbecker U."/>
            <person name="Ruckert C."/>
            <person name="Wolfel R."/>
            <person name="Grass G."/>
        </authorList>
    </citation>
    <scope>NUCLEOTIDE SEQUENCE [LARGE SCALE GENOMIC DNA]</scope>
    <source>
        <strain evidence="3 4">7523-2</strain>
    </source>
</reference>
<evidence type="ECO:0000313" key="3">
    <source>
        <dbReference type="EMBL" id="PAF26603.1"/>
    </source>
</evidence>
<dbReference type="PANTHER" id="PTHR30590">
    <property type="entry name" value="INNER MEMBRANE PROTEIN"/>
    <property type="match status" value="1"/>
</dbReference>
<dbReference type="EMBL" id="NPBS01000034">
    <property type="protein sequence ID" value="PAF26603.1"/>
    <property type="molecule type" value="Genomic_DNA"/>
</dbReference>
<organism evidence="3 4">
    <name type="scientific">Shouchella clausii</name>
    <name type="common">Alkalihalobacillus clausii</name>
    <dbReference type="NCBI Taxonomy" id="79880"/>
    <lineage>
        <taxon>Bacteria</taxon>
        <taxon>Bacillati</taxon>
        <taxon>Bacillota</taxon>
        <taxon>Bacilli</taxon>
        <taxon>Bacillales</taxon>
        <taxon>Bacillaceae</taxon>
        <taxon>Shouchella</taxon>
    </lineage>
</organism>
<feature type="transmembrane region" description="Helical" evidence="1">
    <location>
        <begin position="232"/>
        <end position="253"/>
    </location>
</feature>
<comment type="caution">
    <text evidence="3">The sequence shown here is derived from an EMBL/GenBank/DDBJ whole genome shotgun (WGS) entry which is preliminary data.</text>
</comment>
<evidence type="ECO:0000256" key="1">
    <source>
        <dbReference type="SAM" id="Phobius"/>
    </source>
</evidence>
<keyword evidence="1" id="KW-0472">Membrane</keyword>
<dbReference type="InterPro" id="IPR052529">
    <property type="entry name" value="Bact_Transport_Assoc"/>
</dbReference>
<evidence type="ECO:0000313" key="4">
    <source>
        <dbReference type="Proteomes" id="UP000216133"/>
    </source>
</evidence>
<dbReference type="Pfam" id="PF04235">
    <property type="entry name" value="DUF418"/>
    <property type="match status" value="1"/>
</dbReference>
<feature type="transmembrane region" description="Helical" evidence="1">
    <location>
        <begin position="88"/>
        <end position="105"/>
    </location>
</feature>
<dbReference type="AlphaFoldDB" id="A0A268S232"/>
<feature type="transmembrane region" description="Helical" evidence="1">
    <location>
        <begin position="314"/>
        <end position="331"/>
    </location>
</feature>
<feature type="domain" description="DUF418" evidence="2">
    <location>
        <begin position="255"/>
        <end position="418"/>
    </location>
</feature>
<feature type="transmembrane region" description="Helical" evidence="1">
    <location>
        <begin position="274"/>
        <end position="294"/>
    </location>
</feature>
<gene>
    <name evidence="3" type="ORF">CHH61_07570</name>
</gene>
<feature type="transmembrane region" description="Helical" evidence="1">
    <location>
        <begin position="351"/>
        <end position="369"/>
    </location>
</feature>
<feature type="transmembrane region" description="Helical" evidence="1">
    <location>
        <begin position="117"/>
        <end position="135"/>
    </location>
</feature>